<evidence type="ECO:0000313" key="1">
    <source>
        <dbReference type="EMBL" id="GCE85159.1"/>
    </source>
</evidence>
<protein>
    <submittedName>
        <fullName evidence="1">Uncharacterized protein</fullName>
    </submittedName>
</protein>
<sequence length="63" mass="6554">MTDTPQNAAPATPTPPSVAYVVTIPGHGYPMGTQITDAATIAKLKAAGTLDRFTVRVALTQEK</sequence>
<dbReference type="AlphaFoldDB" id="A0A4P5NU42"/>
<keyword evidence="2" id="KW-1185">Reference proteome</keyword>
<dbReference type="Proteomes" id="UP000315095">
    <property type="component" value="Unassembled WGS sequence"/>
</dbReference>
<dbReference type="EMBL" id="BDLU01000070">
    <property type="protein sequence ID" value="GCE85159.1"/>
    <property type="molecule type" value="Genomic_DNA"/>
</dbReference>
<dbReference type="OrthoDB" id="7283601at2"/>
<proteinExistence type="predicted"/>
<name>A0A4P5NU42_9PROT</name>
<accession>A0A4P5NU42</accession>
<evidence type="ECO:0000313" key="2">
    <source>
        <dbReference type="Proteomes" id="UP000315095"/>
    </source>
</evidence>
<organism evidence="1 2">
    <name type="scientific">Komagataeibacter diospyri</name>
    <dbReference type="NCBI Taxonomy" id="1932662"/>
    <lineage>
        <taxon>Bacteria</taxon>
        <taxon>Pseudomonadati</taxon>
        <taxon>Pseudomonadota</taxon>
        <taxon>Alphaproteobacteria</taxon>
        <taxon>Acetobacterales</taxon>
        <taxon>Acetobacteraceae</taxon>
        <taxon>Komagataeibacter</taxon>
    </lineage>
</organism>
<reference evidence="2" key="1">
    <citation type="submission" date="2017-01" db="EMBL/GenBank/DDBJ databases">
        <title>Komagataeibacter sp. MSKU9 whole genome sequencing project.</title>
        <authorList>
            <person name="Matsutani M."/>
            <person name="Naloka K."/>
            <person name="Theeragool G."/>
            <person name="Yakushi T."/>
            <person name="Matsushita K."/>
        </authorList>
    </citation>
    <scope>NUCLEOTIDE SEQUENCE [LARGE SCALE GENOMIC DNA]</scope>
    <source>
        <strain evidence="2">MSKU9</strain>
    </source>
</reference>
<comment type="caution">
    <text evidence="1">The sequence shown here is derived from an EMBL/GenBank/DDBJ whole genome shotgun (WGS) entry which is preliminary data.</text>
</comment>
<dbReference type="RefSeq" id="WP_141262497.1">
    <property type="nucleotide sequence ID" value="NZ_BDLU01000070.1"/>
</dbReference>
<gene>
    <name evidence="1" type="ORF">MSKU9_3300</name>
</gene>